<evidence type="ECO:0000313" key="3">
    <source>
        <dbReference type="EMBL" id="EQD38212.1"/>
    </source>
</evidence>
<reference evidence="3" key="1">
    <citation type="submission" date="2013-08" db="EMBL/GenBank/DDBJ databases">
        <authorList>
            <person name="Mendez C."/>
            <person name="Richter M."/>
            <person name="Ferrer M."/>
            <person name="Sanchez J."/>
        </authorList>
    </citation>
    <scope>NUCLEOTIDE SEQUENCE</scope>
</reference>
<comment type="caution">
    <text evidence="3">The sequence shown here is derived from an EMBL/GenBank/DDBJ whole genome shotgun (WGS) entry which is preliminary data.</text>
</comment>
<dbReference type="Pfam" id="PF00202">
    <property type="entry name" value="Aminotran_3"/>
    <property type="match status" value="1"/>
</dbReference>
<gene>
    <name evidence="3" type="ORF">B2A_11559</name>
</gene>
<dbReference type="InterPro" id="IPR015421">
    <property type="entry name" value="PyrdxlP-dep_Trfase_major"/>
</dbReference>
<dbReference type="PANTHER" id="PTHR43713">
    <property type="entry name" value="GLUTAMATE-1-SEMIALDEHYDE 2,1-AMINOMUTASE"/>
    <property type="match status" value="1"/>
</dbReference>
<dbReference type="SUPFAM" id="SSF53383">
    <property type="entry name" value="PLP-dependent transferases"/>
    <property type="match status" value="1"/>
</dbReference>
<dbReference type="PANTHER" id="PTHR43713:SF3">
    <property type="entry name" value="GLUTAMATE-1-SEMIALDEHYDE 2,1-AMINOMUTASE 1, CHLOROPLASTIC-RELATED"/>
    <property type="match status" value="1"/>
</dbReference>
<evidence type="ECO:0000256" key="1">
    <source>
        <dbReference type="ARBA" id="ARBA00001933"/>
    </source>
</evidence>
<dbReference type="GO" id="GO:0030170">
    <property type="term" value="F:pyridoxal phosphate binding"/>
    <property type="evidence" value="ECO:0007669"/>
    <property type="project" value="InterPro"/>
</dbReference>
<name>T0Z1V8_9ZZZZ</name>
<sequence>GAYHTQIGVHPDLITLGKIIGGGLPIGAFGGRADIMNQVSPEGNTYVSGTFSGNTLSMLGGIETLKALKVADYSKLTGLVEKMSNELAEMVSKRMECSVNHIGTMFQIFFGRSNVRDYSDAIGSDQKQFLRFFRFAMEAGIYLPPSTFETNFTSFMHKREDFDSLLSATEEFLRQ</sequence>
<accession>T0Z1V8</accession>
<evidence type="ECO:0000256" key="2">
    <source>
        <dbReference type="ARBA" id="ARBA00022898"/>
    </source>
</evidence>
<proteinExistence type="predicted"/>
<keyword evidence="3" id="KW-0808">Transferase</keyword>
<comment type="cofactor">
    <cofactor evidence="1">
        <name>pyridoxal 5'-phosphate</name>
        <dbReference type="ChEBI" id="CHEBI:597326"/>
    </cofactor>
</comment>
<protein>
    <submittedName>
        <fullName evidence="3">Glutamate-1-semialdehyde aminotransferase</fullName>
    </submittedName>
</protein>
<keyword evidence="3" id="KW-0032">Aminotransferase</keyword>
<feature type="non-terminal residue" evidence="3">
    <location>
        <position position="1"/>
    </location>
</feature>
<keyword evidence="2" id="KW-0663">Pyridoxal phosphate</keyword>
<dbReference type="AlphaFoldDB" id="T0Z1V8"/>
<dbReference type="Gene3D" id="3.40.640.10">
    <property type="entry name" value="Type I PLP-dependent aspartate aminotransferase-like (Major domain)"/>
    <property type="match status" value="1"/>
</dbReference>
<dbReference type="Gene3D" id="3.90.1150.10">
    <property type="entry name" value="Aspartate Aminotransferase, domain 1"/>
    <property type="match status" value="1"/>
</dbReference>
<dbReference type="InterPro" id="IPR005814">
    <property type="entry name" value="Aminotrans_3"/>
</dbReference>
<dbReference type="EMBL" id="AUZZ01008353">
    <property type="protein sequence ID" value="EQD38212.1"/>
    <property type="molecule type" value="Genomic_DNA"/>
</dbReference>
<dbReference type="GO" id="GO:0008483">
    <property type="term" value="F:transaminase activity"/>
    <property type="evidence" value="ECO:0007669"/>
    <property type="project" value="UniProtKB-KW"/>
</dbReference>
<reference evidence="3" key="2">
    <citation type="journal article" date="2014" name="ISME J.">
        <title>Microbial stratification in low pH oxic and suboxic macroscopic growths along an acid mine drainage.</title>
        <authorList>
            <person name="Mendez-Garcia C."/>
            <person name="Mesa V."/>
            <person name="Sprenger R.R."/>
            <person name="Richter M."/>
            <person name="Diez M.S."/>
            <person name="Solano J."/>
            <person name="Bargiela R."/>
            <person name="Golyshina O.V."/>
            <person name="Manteca A."/>
            <person name="Ramos J.L."/>
            <person name="Gallego J.R."/>
            <person name="Llorente I."/>
            <person name="Martins Dos Santos V.A."/>
            <person name="Jensen O.N."/>
            <person name="Pelaez A.I."/>
            <person name="Sanchez J."/>
            <person name="Ferrer M."/>
        </authorList>
    </citation>
    <scope>NUCLEOTIDE SEQUENCE</scope>
</reference>
<organism evidence="3">
    <name type="scientific">mine drainage metagenome</name>
    <dbReference type="NCBI Taxonomy" id="410659"/>
    <lineage>
        <taxon>unclassified sequences</taxon>
        <taxon>metagenomes</taxon>
        <taxon>ecological metagenomes</taxon>
    </lineage>
</organism>
<dbReference type="InterPro" id="IPR015422">
    <property type="entry name" value="PyrdxlP-dep_Trfase_small"/>
</dbReference>
<dbReference type="InterPro" id="IPR015424">
    <property type="entry name" value="PyrdxlP-dep_Trfase"/>
</dbReference>